<keyword evidence="1" id="KW-0472">Membrane</keyword>
<sequence>MKQRQPFPGVGLTSLFMMFVVLCLAAFGILSFSAVQSDWNLTKKHVQSVQAYYAADSKAQQVLGGIDARLLRLRRENPAIGEAELARHLNGAVIDDVSLALTADASGSKIVFSVPAGSVQEIQVEIQPIAGPERYRVLSYRLAASSEWNGADQPLELWQGSQP</sequence>
<keyword evidence="1" id="KW-1133">Transmembrane helix</keyword>
<dbReference type="Proteomes" id="UP000754750">
    <property type="component" value="Unassembled WGS sequence"/>
</dbReference>
<feature type="transmembrane region" description="Helical" evidence="1">
    <location>
        <begin position="12"/>
        <end position="35"/>
    </location>
</feature>
<comment type="caution">
    <text evidence="2">The sequence shown here is derived from an EMBL/GenBank/DDBJ whole genome shotgun (WGS) entry which is preliminary data.</text>
</comment>
<proteinExistence type="predicted"/>
<evidence type="ECO:0000313" key="2">
    <source>
        <dbReference type="EMBL" id="MBE6833008.1"/>
    </source>
</evidence>
<dbReference type="RefSeq" id="WP_326840145.1">
    <property type="nucleotide sequence ID" value="NZ_SVNY01000002.1"/>
</dbReference>
<dbReference type="AlphaFoldDB" id="A0A928Q2K0"/>
<accession>A0A928Q2K0</accession>
<gene>
    <name evidence="2" type="ORF">E7512_05410</name>
</gene>
<reference evidence="2" key="1">
    <citation type="submission" date="2019-04" db="EMBL/GenBank/DDBJ databases">
        <title>Evolution of Biomass-Degrading Anaerobic Consortia Revealed by Metagenomics.</title>
        <authorList>
            <person name="Peng X."/>
        </authorList>
    </citation>
    <scope>NUCLEOTIDE SEQUENCE</scope>
    <source>
        <strain evidence="2">SIG551</strain>
    </source>
</reference>
<name>A0A928Q2K0_9FIRM</name>
<protein>
    <submittedName>
        <fullName evidence="2">Uncharacterized protein</fullName>
    </submittedName>
</protein>
<evidence type="ECO:0000256" key="1">
    <source>
        <dbReference type="SAM" id="Phobius"/>
    </source>
</evidence>
<dbReference type="EMBL" id="SVNY01000002">
    <property type="protein sequence ID" value="MBE6833008.1"/>
    <property type="molecule type" value="Genomic_DNA"/>
</dbReference>
<keyword evidence="1" id="KW-0812">Transmembrane</keyword>
<organism evidence="2 3">
    <name type="scientific">Faecalispora sporosphaeroides</name>
    <dbReference type="NCBI Taxonomy" id="1549"/>
    <lineage>
        <taxon>Bacteria</taxon>
        <taxon>Bacillati</taxon>
        <taxon>Bacillota</taxon>
        <taxon>Clostridia</taxon>
        <taxon>Eubacteriales</taxon>
        <taxon>Oscillospiraceae</taxon>
        <taxon>Faecalispora</taxon>
    </lineage>
</organism>
<evidence type="ECO:0000313" key="3">
    <source>
        <dbReference type="Proteomes" id="UP000754750"/>
    </source>
</evidence>